<reference evidence="3" key="1">
    <citation type="journal article" date="2014" name="Biotechnol. Biofuels">
        <title>Comparison of single-molecule sequencing and hybrid approaches for finishing the genome of Clostridium autoethanogenum and analysis of CRISPR systems in industrial relevant Clostridia.</title>
        <authorList>
            <person name="Brown S.D."/>
            <person name="Nagaraju S."/>
            <person name="Utturkar S."/>
            <person name="De Tissera S."/>
            <person name="Segovia S."/>
            <person name="Mitchell W."/>
            <person name="Land M.L."/>
            <person name="Dassanayake A."/>
            <person name="Kopke M."/>
        </authorList>
    </citation>
    <scope>NUCLEOTIDE SEQUENCE [LARGE SCALE GENOMIC DNA]</scope>
    <source>
        <strain evidence="3">DSM 10061</strain>
    </source>
</reference>
<evidence type="ECO:0000256" key="1">
    <source>
        <dbReference type="SAM" id="Phobius"/>
    </source>
</evidence>
<evidence type="ECO:0000313" key="2">
    <source>
        <dbReference type="EMBL" id="URS74440.1"/>
    </source>
</evidence>
<feature type="transmembrane region" description="Helical" evidence="1">
    <location>
        <begin position="26"/>
        <end position="52"/>
    </location>
</feature>
<dbReference type="RefSeq" id="WP_158380508.1">
    <property type="nucleotide sequence ID" value="NC_022592.1"/>
</dbReference>
<keyword evidence="1" id="KW-0472">Membrane</keyword>
<proteinExistence type="predicted"/>
<gene>
    <name evidence="2" type="ORF">CAETHG_04855</name>
</gene>
<dbReference type="EMBL" id="CP006763">
    <property type="protein sequence ID" value="URS74440.1"/>
    <property type="molecule type" value="Genomic_DNA"/>
</dbReference>
<accession>A0ABY4TR74</accession>
<keyword evidence="1" id="KW-0812">Transmembrane</keyword>
<sequence length="84" mass="9177">MTKTVIPFSRSASVILEISGNVTSMLLLSTLMTASLAFVSFTAFTILSFTVLGSLNSYPLDPYEFITKLLTFTFSLPFPLKTSP</sequence>
<keyword evidence="3" id="KW-1185">Reference proteome</keyword>
<name>A0ABY4TR74_9CLOT</name>
<protein>
    <submittedName>
        <fullName evidence="2">Uncharacterized protein</fullName>
    </submittedName>
</protein>
<organism evidence="2 3">
    <name type="scientific">Clostridium autoethanogenum DSM 10061</name>
    <dbReference type="NCBI Taxonomy" id="1341692"/>
    <lineage>
        <taxon>Bacteria</taxon>
        <taxon>Bacillati</taxon>
        <taxon>Bacillota</taxon>
        <taxon>Clostridia</taxon>
        <taxon>Eubacteriales</taxon>
        <taxon>Clostridiaceae</taxon>
        <taxon>Clostridium</taxon>
    </lineage>
</organism>
<keyword evidence="1" id="KW-1133">Transmembrane helix</keyword>
<dbReference type="Proteomes" id="UP000017590">
    <property type="component" value="Chromosome"/>
</dbReference>
<evidence type="ECO:0000313" key="3">
    <source>
        <dbReference type="Proteomes" id="UP000017590"/>
    </source>
</evidence>